<feature type="region of interest" description="Disordered" evidence="1">
    <location>
        <begin position="480"/>
        <end position="527"/>
    </location>
</feature>
<protein>
    <submittedName>
        <fullName evidence="2">Uncharacterized protein</fullName>
    </submittedName>
</protein>
<feature type="region of interest" description="Disordered" evidence="1">
    <location>
        <begin position="304"/>
        <end position="331"/>
    </location>
</feature>
<feature type="compositionally biased region" description="Low complexity" evidence="1">
    <location>
        <begin position="304"/>
        <end position="327"/>
    </location>
</feature>
<feature type="compositionally biased region" description="Polar residues" evidence="1">
    <location>
        <begin position="824"/>
        <end position="850"/>
    </location>
</feature>
<organism evidence="2 3">
    <name type="scientific">Paxillus rubicundulus Ve08.2h10</name>
    <dbReference type="NCBI Taxonomy" id="930991"/>
    <lineage>
        <taxon>Eukaryota</taxon>
        <taxon>Fungi</taxon>
        <taxon>Dikarya</taxon>
        <taxon>Basidiomycota</taxon>
        <taxon>Agaricomycotina</taxon>
        <taxon>Agaricomycetes</taxon>
        <taxon>Agaricomycetidae</taxon>
        <taxon>Boletales</taxon>
        <taxon>Paxilineae</taxon>
        <taxon>Paxillaceae</taxon>
        <taxon>Paxillus</taxon>
    </lineage>
</organism>
<evidence type="ECO:0000256" key="1">
    <source>
        <dbReference type="SAM" id="MobiDB-lite"/>
    </source>
</evidence>
<evidence type="ECO:0000313" key="3">
    <source>
        <dbReference type="Proteomes" id="UP000054538"/>
    </source>
</evidence>
<dbReference type="InParanoid" id="A0A0D0D9Q2"/>
<reference evidence="2 3" key="1">
    <citation type="submission" date="2014-04" db="EMBL/GenBank/DDBJ databases">
        <authorList>
            <consortium name="DOE Joint Genome Institute"/>
            <person name="Kuo A."/>
            <person name="Kohler A."/>
            <person name="Jargeat P."/>
            <person name="Nagy L.G."/>
            <person name="Floudas D."/>
            <person name="Copeland A."/>
            <person name="Barry K.W."/>
            <person name="Cichocki N."/>
            <person name="Veneault-Fourrey C."/>
            <person name="LaButti K."/>
            <person name="Lindquist E.A."/>
            <person name="Lipzen A."/>
            <person name="Lundell T."/>
            <person name="Morin E."/>
            <person name="Murat C."/>
            <person name="Sun H."/>
            <person name="Tunlid A."/>
            <person name="Henrissat B."/>
            <person name="Grigoriev I.V."/>
            <person name="Hibbett D.S."/>
            <person name="Martin F."/>
            <person name="Nordberg H.P."/>
            <person name="Cantor M.N."/>
            <person name="Hua S.X."/>
        </authorList>
    </citation>
    <scope>NUCLEOTIDE SEQUENCE [LARGE SCALE GENOMIC DNA]</scope>
    <source>
        <strain evidence="2 3">Ve08.2h10</strain>
    </source>
</reference>
<feature type="compositionally biased region" description="Pro residues" evidence="1">
    <location>
        <begin position="386"/>
        <end position="401"/>
    </location>
</feature>
<gene>
    <name evidence="2" type="ORF">PAXRUDRAFT_231486</name>
</gene>
<dbReference type="AlphaFoldDB" id="A0A0D0D9Q2"/>
<feature type="region of interest" description="Disordered" evidence="1">
    <location>
        <begin position="797"/>
        <end position="850"/>
    </location>
</feature>
<accession>A0A0D0D9Q2</accession>
<dbReference type="Proteomes" id="UP000054538">
    <property type="component" value="Unassembled WGS sequence"/>
</dbReference>
<feature type="region of interest" description="Disordered" evidence="1">
    <location>
        <begin position="365"/>
        <end position="459"/>
    </location>
</feature>
<feature type="region of interest" description="Disordered" evidence="1">
    <location>
        <begin position="686"/>
        <end position="758"/>
    </location>
</feature>
<name>A0A0D0D9Q2_9AGAM</name>
<evidence type="ECO:0000313" key="2">
    <source>
        <dbReference type="EMBL" id="KIK80531.1"/>
    </source>
</evidence>
<feature type="compositionally biased region" description="Polar residues" evidence="1">
    <location>
        <begin position="424"/>
        <end position="436"/>
    </location>
</feature>
<dbReference type="OrthoDB" id="2682180at2759"/>
<dbReference type="HOGENOM" id="CLU_327065_0_0_1"/>
<feature type="compositionally biased region" description="Polar residues" evidence="1">
    <location>
        <begin position="501"/>
        <end position="512"/>
    </location>
</feature>
<reference evidence="3" key="2">
    <citation type="submission" date="2015-01" db="EMBL/GenBank/DDBJ databases">
        <title>Evolutionary Origins and Diversification of the Mycorrhizal Mutualists.</title>
        <authorList>
            <consortium name="DOE Joint Genome Institute"/>
            <consortium name="Mycorrhizal Genomics Consortium"/>
            <person name="Kohler A."/>
            <person name="Kuo A."/>
            <person name="Nagy L.G."/>
            <person name="Floudas D."/>
            <person name="Copeland A."/>
            <person name="Barry K.W."/>
            <person name="Cichocki N."/>
            <person name="Veneault-Fourrey C."/>
            <person name="LaButti K."/>
            <person name="Lindquist E.A."/>
            <person name="Lipzen A."/>
            <person name="Lundell T."/>
            <person name="Morin E."/>
            <person name="Murat C."/>
            <person name="Riley R."/>
            <person name="Ohm R."/>
            <person name="Sun H."/>
            <person name="Tunlid A."/>
            <person name="Henrissat B."/>
            <person name="Grigoriev I.V."/>
            <person name="Hibbett D.S."/>
            <person name="Martin F."/>
        </authorList>
    </citation>
    <scope>NUCLEOTIDE SEQUENCE [LARGE SCALE GENOMIC DNA]</scope>
    <source>
        <strain evidence="3">Ve08.2h10</strain>
    </source>
</reference>
<keyword evidence="3" id="KW-1185">Reference proteome</keyword>
<sequence>MTRPRKVTLSVKEFSHLVSESLDVANSPSQSLLNKTSVVSDNCEKPRTSSFHRIFSRPLSTPGPLGENLLEEVTETPRKMGITWPFSRSPRKVWSASGQVSGTDVTSAPYHSSANSVVSLAGASTSSLGSLVPSHERRFQDVDALFSDEASTNRHSFKLGDTSPITIAHPHATPTSSGHYVAVPRPPIHAIFRSKSTSVLANTNDCMIDPIMDISREGTVKSSRESIQTAQTLTASEGEFSDDDPTPRATSFGTRFTVSPAVVHSDWTLARRKRSQCLSLVLPPRHCNTFSLRPAVGVTPHVPSDADSSVAASLMSSPTSPRPHTSSVASMSTRSLVSVASQSHVSLPLPTSATLSEMVATPNSASVTSLGSYPWGRTRGASRSPKSPPSPRPPPTGPLPALPTSSSIPPVPPLPPFLRKKSMSMPQQLPISSPTRPTFAGAAPPTSIAVATPPASPGSLRLPSRLSWFATGRAVIAASSCLPSPPASPPRSLKSAMTLPGSPSNSKKNQPPNHKRPTSIGVLEAADNAQVRRTKSILLLGSRSKSNASLGAKRVQIHADAHADADSPPRKPRRKSSATAISHSVDVASGDLNAQRGSPEILVPRERRHSAPLLSSKPSSVATIFGACADWTLSLPFCIDVPGHKITPVPPPSFAQAELEPEPGVNECQGEDWTLCMPLKVDLGPTRTSESIEESEGRVSECAPPAISDPCVSQRQTQLPTPSPSPPPQTPLSGSRVLNSDDSIPRSASHASLGPHAGGLDMDGGCGKRGSGWDVFGWFDAVEVPVSDVPLVDARRASGTPATVQTRSNESKRSRRYHEAAARNPSQDSMITASTGDSGFYSARSSLFSG</sequence>
<feature type="compositionally biased region" description="Pro residues" evidence="1">
    <location>
        <begin position="721"/>
        <end position="730"/>
    </location>
</feature>
<feature type="region of interest" description="Disordered" evidence="1">
    <location>
        <begin position="559"/>
        <end position="581"/>
    </location>
</feature>
<dbReference type="EMBL" id="KN825997">
    <property type="protein sequence ID" value="KIK80531.1"/>
    <property type="molecule type" value="Genomic_DNA"/>
</dbReference>
<feature type="compositionally biased region" description="Basic and acidic residues" evidence="1">
    <location>
        <begin position="809"/>
        <end position="821"/>
    </location>
</feature>
<feature type="compositionally biased region" description="Basic and acidic residues" evidence="1">
    <location>
        <begin position="559"/>
        <end position="569"/>
    </location>
</feature>
<proteinExistence type="predicted"/>